<evidence type="ECO:0000256" key="5">
    <source>
        <dbReference type="ARBA" id="ARBA00022984"/>
    </source>
</evidence>
<evidence type="ECO:0000256" key="4">
    <source>
        <dbReference type="ARBA" id="ARBA00022960"/>
    </source>
</evidence>
<comment type="similarity">
    <text evidence="2">Belongs to the YkuD family.</text>
</comment>
<keyword evidence="10" id="KW-1185">Reference proteome</keyword>
<reference evidence="9 10" key="1">
    <citation type="submission" date="2017-05" db="EMBL/GenBank/DDBJ databases">
        <authorList>
            <person name="Varghese N."/>
            <person name="Submissions S."/>
        </authorList>
    </citation>
    <scope>NUCLEOTIDE SEQUENCE [LARGE SCALE GENOMIC DNA]</scope>
    <source>
        <strain evidence="9 10">DSM 29734</strain>
    </source>
</reference>
<feature type="active site" description="Proton donor/acceptor" evidence="7">
    <location>
        <position position="128"/>
    </location>
</feature>
<dbReference type="Proteomes" id="UP001157961">
    <property type="component" value="Unassembled WGS sequence"/>
</dbReference>
<dbReference type="InterPro" id="IPR005490">
    <property type="entry name" value="LD_TPept_cat_dom"/>
</dbReference>
<keyword evidence="5 7" id="KW-0573">Peptidoglycan synthesis</keyword>
<feature type="active site" description="Nucleophile" evidence="7">
    <location>
        <position position="140"/>
    </location>
</feature>
<proteinExistence type="inferred from homology"/>
<evidence type="ECO:0000256" key="3">
    <source>
        <dbReference type="ARBA" id="ARBA00022679"/>
    </source>
</evidence>
<gene>
    <name evidence="9" type="ORF">SAMN06265373_101104</name>
</gene>
<dbReference type="EMBL" id="FXTY01000001">
    <property type="protein sequence ID" value="SMP01170.1"/>
    <property type="molecule type" value="Genomic_DNA"/>
</dbReference>
<keyword evidence="3" id="KW-0808">Transferase</keyword>
<organism evidence="9 10">
    <name type="scientific">Shimia sagamensis</name>
    <dbReference type="NCBI Taxonomy" id="1566352"/>
    <lineage>
        <taxon>Bacteria</taxon>
        <taxon>Pseudomonadati</taxon>
        <taxon>Pseudomonadota</taxon>
        <taxon>Alphaproteobacteria</taxon>
        <taxon>Rhodobacterales</taxon>
        <taxon>Roseobacteraceae</taxon>
    </lineage>
</organism>
<dbReference type="PANTHER" id="PTHR38589">
    <property type="entry name" value="BLR0621 PROTEIN"/>
    <property type="match status" value="1"/>
</dbReference>
<keyword evidence="6 7" id="KW-0961">Cell wall biogenesis/degradation</keyword>
<dbReference type="Pfam" id="PF03734">
    <property type="entry name" value="YkuD"/>
    <property type="match status" value="1"/>
</dbReference>
<dbReference type="RefSeq" id="WP_283423989.1">
    <property type="nucleotide sequence ID" value="NZ_FXTY01000001.1"/>
</dbReference>
<evidence type="ECO:0000256" key="6">
    <source>
        <dbReference type="ARBA" id="ARBA00023316"/>
    </source>
</evidence>
<evidence type="ECO:0000259" key="8">
    <source>
        <dbReference type="PROSITE" id="PS52029"/>
    </source>
</evidence>
<evidence type="ECO:0000256" key="7">
    <source>
        <dbReference type="PROSITE-ProRule" id="PRU01373"/>
    </source>
</evidence>
<dbReference type="PANTHER" id="PTHR38589:SF1">
    <property type="entry name" value="BLR0621 PROTEIN"/>
    <property type="match status" value="1"/>
</dbReference>
<accession>A0ABY1N8E7</accession>
<comment type="caution">
    <text evidence="9">The sequence shown here is derived from an EMBL/GenBank/DDBJ whole genome shotgun (WGS) entry which is preliminary data.</text>
</comment>
<feature type="domain" description="L,D-TPase catalytic" evidence="8">
    <location>
        <begin position="1"/>
        <end position="164"/>
    </location>
</feature>
<dbReference type="SUPFAM" id="SSF141523">
    <property type="entry name" value="L,D-transpeptidase catalytic domain-like"/>
    <property type="match status" value="1"/>
</dbReference>
<evidence type="ECO:0000313" key="10">
    <source>
        <dbReference type="Proteomes" id="UP001157961"/>
    </source>
</evidence>
<dbReference type="CDD" id="cd16913">
    <property type="entry name" value="YkuD_like"/>
    <property type="match status" value="1"/>
</dbReference>
<keyword evidence="4 7" id="KW-0133">Cell shape</keyword>
<protein>
    <submittedName>
        <fullName evidence="9">L,D-transpeptidase catalytic domain</fullName>
    </submittedName>
</protein>
<evidence type="ECO:0000256" key="1">
    <source>
        <dbReference type="ARBA" id="ARBA00004752"/>
    </source>
</evidence>
<name>A0ABY1N8E7_9RHOB</name>
<dbReference type="InterPro" id="IPR038063">
    <property type="entry name" value="Transpep_catalytic_dom"/>
</dbReference>
<dbReference type="Gene3D" id="2.40.440.10">
    <property type="entry name" value="L,D-transpeptidase catalytic domain-like"/>
    <property type="match status" value="1"/>
</dbReference>
<dbReference type="PROSITE" id="PS52029">
    <property type="entry name" value="LD_TPASE"/>
    <property type="match status" value="1"/>
</dbReference>
<evidence type="ECO:0000256" key="2">
    <source>
        <dbReference type="ARBA" id="ARBA00005992"/>
    </source>
</evidence>
<evidence type="ECO:0000313" key="9">
    <source>
        <dbReference type="EMBL" id="SMP01170.1"/>
    </source>
</evidence>
<comment type="pathway">
    <text evidence="1 7">Cell wall biogenesis; peptidoglycan biosynthesis.</text>
</comment>
<sequence>MTPNDLVLTPRGVRFMGRYFPCSIGKGGIRSDKCEGDGATPVGVHHITGLFYRADRIVQPAPWAMAIGKDDLWSDASEDADYNQLVHTPYAASHEKLRRADPLYDLVLLTDWNWPKAQAGRGSAIFLHQWRRPGYPTEGCVAFTRRHLLWIAKHAPPGTRLIVP</sequence>